<organism evidence="2 3">
    <name type="scientific">Dryococelus australis</name>
    <dbReference type="NCBI Taxonomy" id="614101"/>
    <lineage>
        <taxon>Eukaryota</taxon>
        <taxon>Metazoa</taxon>
        <taxon>Ecdysozoa</taxon>
        <taxon>Arthropoda</taxon>
        <taxon>Hexapoda</taxon>
        <taxon>Insecta</taxon>
        <taxon>Pterygota</taxon>
        <taxon>Neoptera</taxon>
        <taxon>Polyneoptera</taxon>
        <taxon>Phasmatodea</taxon>
        <taxon>Verophasmatodea</taxon>
        <taxon>Anareolatae</taxon>
        <taxon>Phasmatidae</taxon>
        <taxon>Eurycanthinae</taxon>
        <taxon>Dryococelus</taxon>
    </lineage>
</organism>
<proteinExistence type="predicted"/>
<accession>A0ABQ9IBY0</accession>
<evidence type="ECO:0000256" key="1">
    <source>
        <dbReference type="SAM" id="MobiDB-lite"/>
    </source>
</evidence>
<name>A0ABQ9IBY0_9NEOP</name>
<dbReference type="SUPFAM" id="SSF56672">
    <property type="entry name" value="DNA/RNA polymerases"/>
    <property type="match status" value="1"/>
</dbReference>
<dbReference type="InterPro" id="IPR043128">
    <property type="entry name" value="Rev_trsase/Diguanyl_cyclase"/>
</dbReference>
<feature type="compositionally biased region" description="Low complexity" evidence="1">
    <location>
        <begin position="350"/>
        <end position="359"/>
    </location>
</feature>
<reference evidence="2 3" key="1">
    <citation type="submission" date="2023-02" db="EMBL/GenBank/DDBJ databases">
        <title>LHISI_Scaffold_Assembly.</title>
        <authorList>
            <person name="Stuart O.P."/>
            <person name="Cleave R."/>
            <person name="Magrath M.J.L."/>
            <person name="Mikheyev A.S."/>
        </authorList>
    </citation>
    <scope>NUCLEOTIDE SEQUENCE [LARGE SCALE GENOMIC DNA]</scope>
    <source>
        <strain evidence="2">Daus_M_001</strain>
        <tissue evidence="2">Leg muscle</tissue>
    </source>
</reference>
<evidence type="ECO:0000313" key="2">
    <source>
        <dbReference type="EMBL" id="KAJ8894192.1"/>
    </source>
</evidence>
<dbReference type="EMBL" id="JARBHB010000002">
    <property type="protein sequence ID" value="KAJ8894192.1"/>
    <property type="molecule type" value="Genomic_DNA"/>
</dbReference>
<dbReference type="InterPro" id="IPR050951">
    <property type="entry name" value="Retrovirus_Pol_polyprotein"/>
</dbReference>
<keyword evidence="3" id="KW-1185">Reference proteome</keyword>
<dbReference type="PANTHER" id="PTHR37984:SF5">
    <property type="entry name" value="PROTEIN NYNRIN-LIKE"/>
    <property type="match status" value="1"/>
</dbReference>
<dbReference type="Proteomes" id="UP001159363">
    <property type="component" value="Chromosome 2"/>
</dbReference>
<dbReference type="InterPro" id="IPR043502">
    <property type="entry name" value="DNA/RNA_pol_sf"/>
</dbReference>
<dbReference type="Gene3D" id="3.10.10.10">
    <property type="entry name" value="HIV Type 1 Reverse Transcriptase, subunit A, domain 1"/>
    <property type="match status" value="1"/>
</dbReference>
<dbReference type="Gene3D" id="3.30.70.270">
    <property type="match status" value="1"/>
</dbReference>
<feature type="region of interest" description="Disordered" evidence="1">
    <location>
        <begin position="344"/>
        <end position="375"/>
    </location>
</feature>
<comment type="caution">
    <text evidence="2">The sequence shown here is derived from an EMBL/GenBank/DDBJ whole genome shotgun (WGS) entry which is preliminary data.</text>
</comment>
<evidence type="ECO:0000313" key="3">
    <source>
        <dbReference type="Proteomes" id="UP001159363"/>
    </source>
</evidence>
<dbReference type="PANTHER" id="PTHR37984">
    <property type="entry name" value="PROTEIN CBG26694"/>
    <property type="match status" value="1"/>
</dbReference>
<gene>
    <name evidence="2" type="ORF">PR048_006802</name>
</gene>
<protein>
    <recommendedName>
        <fullName evidence="4">Polyprotein</fullName>
    </recommendedName>
</protein>
<sequence length="375" mass="42708">MEMLEVHLARKRNILVAQRQFLSKYQTNGIISIKAESNGIVIDDQLYIVPETYDAIERLVWIRKFSLDLLNPDTHAMDVSTVSLKLRKGAQPVFHRERDIPYALIKKVDVELDTLEAEGVLTKVETSDWGSPLVVIPIDDREYPCVADIIDMLRPKSTEDVRRFPGIVTYYSRFIHGASTITTPLRHLFCKNAIFKWTSACEAAFLKLKQAIASDQVLVPYDPDLPVQLVTDNQLLARIFNHWAALSKMTAHRLQCYAAFLSGFNYTIDFKKGIENSKVYCLSRAPINISSYTYSAINNEVKQLCDATIEQISVPTVTYQFLKEETKKDATLLTIMKSLQEEKTSEPDNIIESSISSIEMPIRAQPRTIRKPTEN</sequence>
<evidence type="ECO:0008006" key="4">
    <source>
        <dbReference type="Google" id="ProtNLM"/>
    </source>
</evidence>